<feature type="compositionally biased region" description="Low complexity" evidence="2">
    <location>
        <begin position="172"/>
        <end position="188"/>
    </location>
</feature>
<evidence type="ECO:0000313" key="6">
    <source>
        <dbReference type="Proteomes" id="UP001142055"/>
    </source>
</evidence>
<comment type="caution">
    <text evidence="5">The sequence shown here is derived from an EMBL/GenBank/DDBJ whole genome shotgun (WGS) entry which is preliminary data.</text>
</comment>
<dbReference type="PROSITE" id="PS51031">
    <property type="entry name" value="BESS"/>
    <property type="match status" value="1"/>
</dbReference>
<dbReference type="OMA" id="RTTFFRE"/>
<dbReference type="Proteomes" id="UP001142055">
    <property type="component" value="Chromosome 3"/>
</dbReference>
<dbReference type="InterPro" id="IPR039353">
    <property type="entry name" value="TF_Adf1"/>
</dbReference>
<feature type="region of interest" description="Disordered" evidence="2">
    <location>
        <begin position="666"/>
        <end position="709"/>
    </location>
</feature>
<comment type="subcellular location">
    <subcellularLocation>
        <location evidence="1">Nucleus</location>
    </subcellularLocation>
</comment>
<dbReference type="InterPro" id="IPR004210">
    <property type="entry name" value="BESS_motif"/>
</dbReference>
<organism evidence="5 6">
    <name type="scientific">Blomia tropicalis</name>
    <name type="common">Mite</name>
    <dbReference type="NCBI Taxonomy" id="40697"/>
    <lineage>
        <taxon>Eukaryota</taxon>
        <taxon>Metazoa</taxon>
        <taxon>Ecdysozoa</taxon>
        <taxon>Arthropoda</taxon>
        <taxon>Chelicerata</taxon>
        <taxon>Arachnida</taxon>
        <taxon>Acari</taxon>
        <taxon>Acariformes</taxon>
        <taxon>Sarcoptiformes</taxon>
        <taxon>Astigmata</taxon>
        <taxon>Glycyphagoidea</taxon>
        <taxon>Echimyopodidae</taxon>
        <taxon>Blomia</taxon>
    </lineage>
</organism>
<keyword evidence="1" id="KW-0539">Nucleus</keyword>
<dbReference type="PANTHER" id="PTHR12243">
    <property type="entry name" value="MADF DOMAIN TRANSCRIPTION FACTOR"/>
    <property type="match status" value="1"/>
</dbReference>
<dbReference type="SMART" id="SM00595">
    <property type="entry name" value="MADF"/>
    <property type="match status" value="1"/>
</dbReference>
<feature type="compositionally biased region" description="Polar residues" evidence="2">
    <location>
        <begin position="753"/>
        <end position="763"/>
    </location>
</feature>
<feature type="compositionally biased region" description="Basic and acidic residues" evidence="2">
    <location>
        <begin position="334"/>
        <end position="344"/>
    </location>
</feature>
<dbReference type="PROSITE" id="PS51029">
    <property type="entry name" value="MADF"/>
    <property type="match status" value="1"/>
</dbReference>
<feature type="region of interest" description="Disordered" evidence="2">
    <location>
        <begin position="322"/>
        <end position="345"/>
    </location>
</feature>
<evidence type="ECO:0008006" key="7">
    <source>
        <dbReference type="Google" id="ProtNLM"/>
    </source>
</evidence>
<dbReference type="GO" id="GO:0005634">
    <property type="term" value="C:nucleus"/>
    <property type="evidence" value="ECO:0007669"/>
    <property type="project" value="UniProtKB-SubCell"/>
</dbReference>
<dbReference type="PANTHER" id="PTHR12243:SF67">
    <property type="entry name" value="COREPRESSOR OF PANGOLIN, ISOFORM A-RELATED"/>
    <property type="match status" value="1"/>
</dbReference>
<feature type="region of interest" description="Disordered" evidence="2">
    <location>
        <begin position="730"/>
        <end position="770"/>
    </location>
</feature>
<dbReference type="EMBL" id="JAPWDV010000003">
    <property type="protein sequence ID" value="KAJ6218095.1"/>
    <property type="molecule type" value="Genomic_DNA"/>
</dbReference>
<feature type="region of interest" description="Disordered" evidence="2">
    <location>
        <begin position="160"/>
        <end position="213"/>
    </location>
</feature>
<accession>A0A9Q0RL53</accession>
<gene>
    <name evidence="5" type="ORF">RDWZM_009252</name>
</gene>
<name>A0A9Q0RL53_BLOTA</name>
<dbReference type="AlphaFoldDB" id="A0A9Q0RL53"/>
<evidence type="ECO:0000259" key="4">
    <source>
        <dbReference type="PROSITE" id="PS51031"/>
    </source>
</evidence>
<evidence type="ECO:0000259" key="3">
    <source>
        <dbReference type="PROSITE" id="PS51029"/>
    </source>
</evidence>
<proteinExistence type="predicted"/>
<dbReference type="InterPro" id="IPR006578">
    <property type="entry name" value="MADF-dom"/>
</dbReference>
<dbReference type="Pfam" id="PF10545">
    <property type="entry name" value="MADF_DNA_bdg"/>
    <property type="match status" value="1"/>
</dbReference>
<feature type="compositionally biased region" description="Low complexity" evidence="2">
    <location>
        <begin position="668"/>
        <end position="701"/>
    </location>
</feature>
<evidence type="ECO:0000313" key="5">
    <source>
        <dbReference type="EMBL" id="KAJ6218095.1"/>
    </source>
</evidence>
<feature type="compositionally biased region" description="Low complexity" evidence="2">
    <location>
        <begin position="280"/>
        <end position="294"/>
    </location>
</feature>
<protein>
    <recommendedName>
        <fullName evidence="7">MADF domain-containing protein</fullName>
    </recommendedName>
</protein>
<sequence length="770" mass="82756">MNRLNFDQEKQLIEYFRDNPSLWNTKDRDYNNRMLRTQKLETIAQFLHLTRKDVYEKYRNLRTTFFREHKRVIQSINCRSSASNDSSNVGNDQTQQSGPAYVSKWRHYQNMLFLTKVDKSLKSDSSSNGVHNDDSTSNELLASAHLSTVHNNGHDIKFLSDNHRSCSPKLSGANNDNNNNNNGQQQAQRPQPMDTTTPNNIDHASANGNTSNLVTNSLSTSAAAAVAAANIINHINNHNGEDLILVNASDAATLNGGTAILNGTGKLHGLLNTRIMTSSTNRSMPTMTPSSSGTIVPSSLERSNTNHTSTTANSVIYTNQMSNSANNGGNGIRVKSESGSDLQRHLSSPTLYPCSVLSTLPGALQFTNQPSISLNVAPNQANQLNSSAQVMALAAAVAAANPANQQNLLIPTGGLKTIPTSVNTSNGGKCSSMSTSTTVSFSSSSSFSSLSASSSLSSTASSSMTTVSPTTPTGLARKNSLLLFTNKDLSPIVPNSATAITVEHTNQPMDTSNGPFVLTGLHHNSIGTVTSNPIVPTSTIVGTIRTPPHHVKTGPTSVTNVVKSMANKVLEYDEMREVIKSVVQDAMVEYEDEEMAFCRSLASSLRSLDRSMKEIIKLELQQVIVRHTNPNYCGIGNGNIHQQAGNNNNSNYHYVASSIVNTVPNMINNSVNNNNNNNSSSNNNSTATNTNSCNSNTNNDITNDDDSMPIRQLSVSSSNVSNAVSTIMTGNGCDLRKGQNGNTEKNILDNHGDNGSSNGQQSRPKSRDKS</sequence>
<evidence type="ECO:0000256" key="2">
    <source>
        <dbReference type="SAM" id="MobiDB-lite"/>
    </source>
</evidence>
<dbReference type="GO" id="GO:0003677">
    <property type="term" value="F:DNA binding"/>
    <property type="evidence" value="ECO:0007669"/>
    <property type="project" value="InterPro"/>
</dbReference>
<reference evidence="5" key="1">
    <citation type="submission" date="2022-12" db="EMBL/GenBank/DDBJ databases">
        <title>Genome assemblies of Blomia tropicalis.</title>
        <authorList>
            <person name="Cui Y."/>
        </authorList>
    </citation>
    <scope>NUCLEOTIDE SEQUENCE</scope>
    <source>
        <tissue evidence="5">Adult mites</tissue>
    </source>
</reference>
<feature type="region of interest" description="Disordered" evidence="2">
    <location>
        <begin position="280"/>
        <end position="307"/>
    </location>
</feature>
<feature type="domain" description="BESS" evidence="4">
    <location>
        <begin position="591"/>
        <end position="630"/>
    </location>
</feature>
<feature type="compositionally biased region" description="Polar residues" evidence="2">
    <location>
        <begin position="193"/>
        <end position="202"/>
    </location>
</feature>
<keyword evidence="6" id="KW-1185">Reference proteome</keyword>
<feature type="domain" description="MADF" evidence="3">
    <location>
        <begin position="11"/>
        <end position="119"/>
    </location>
</feature>
<evidence type="ECO:0000256" key="1">
    <source>
        <dbReference type="PROSITE-ProRule" id="PRU00371"/>
    </source>
</evidence>